<evidence type="ECO:0000256" key="1">
    <source>
        <dbReference type="ARBA" id="ARBA00005395"/>
    </source>
</evidence>
<evidence type="ECO:0000256" key="3">
    <source>
        <dbReference type="ARBA" id="ARBA00022679"/>
    </source>
</evidence>
<reference evidence="6 7" key="1">
    <citation type="submission" date="2009-09" db="EMBL/GenBank/DDBJ databases">
        <authorList>
            <person name="Qin X."/>
            <person name="Bachman B."/>
            <person name="Battles P."/>
            <person name="Bell A."/>
            <person name="Bess C."/>
            <person name="Bickham C."/>
            <person name="Chaboub L."/>
            <person name="Chen D."/>
            <person name="Coyle M."/>
            <person name="Deiros D.R."/>
            <person name="Dinh H."/>
            <person name="Forbes L."/>
            <person name="Fowler G."/>
            <person name="Francisco L."/>
            <person name="Fu Q."/>
            <person name="Gubbala S."/>
            <person name="Hale W."/>
            <person name="Han Y."/>
            <person name="Hemphill L."/>
            <person name="Highlander S.K."/>
            <person name="Hirani K."/>
            <person name="Hogues M."/>
            <person name="Jackson L."/>
            <person name="Jakkamsetti A."/>
            <person name="Javaid M."/>
            <person name="Jiang H."/>
            <person name="Korchina V."/>
            <person name="Kovar C."/>
            <person name="Lara F."/>
            <person name="Lee S."/>
            <person name="Mata R."/>
            <person name="Mathew T."/>
            <person name="Moen C."/>
            <person name="Morales K."/>
            <person name="Munidasa M."/>
            <person name="Nazareth L."/>
            <person name="Ngo R."/>
            <person name="Nguyen L."/>
            <person name="Okwuonu G."/>
            <person name="Ongeri F."/>
            <person name="Patil S."/>
            <person name="Petrosino J."/>
            <person name="Pham C."/>
            <person name="Pham P."/>
            <person name="Pu L.-L."/>
            <person name="Puazo M."/>
            <person name="Raj R."/>
            <person name="Reid J."/>
            <person name="Rouhana J."/>
            <person name="Saada N."/>
            <person name="Shang Y."/>
            <person name="Simmons D."/>
            <person name="Thornton R."/>
            <person name="Warren J."/>
            <person name="Weissenberger G."/>
            <person name="Zhang J."/>
            <person name="Zhang L."/>
            <person name="Zhou C."/>
            <person name="Zhu D."/>
            <person name="Muzny D."/>
            <person name="Worley K."/>
            <person name="Gibbs R."/>
        </authorList>
    </citation>
    <scope>NUCLEOTIDE SEQUENCE [LARGE SCALE GENOMIC DNA]</scope>
    <source>
        <strain evidence="6 7">DSM 13335</strain>
    </source>
</reference>
<evidence type="ECO:0000259" key="5">
    <source>
        <dbReference type="PROSITE" id="PS51186"/>
    </source>
</evidence>
<dbReference type="InterPro" id="IPR006464">
    <property type="entry name" value="AcTrfase_RimI/Ard1"/>
</dbReference>
<accession>C8PCP5</accession>
<dbReference type="AlphaFoldDB" id="C8PCP5"/>
<dbReference type="Gene3D" id="3.40.630.30">
    <property type="match status" value="1"/>
</dbReference>
<dbReference type="GO" id="GO:0008080">
    <property type="term" value="F:N-acetyltransferase activity"/>
    <property type="evidence" value="ECO:0007669"/>
    <property type="project" value="InterPro"/>
</dbReference>
<dbReference type="PANTHER" id="PTHR43420">
    <property type="entry name" value="ACETYLTRANSFERASE"/>
    <property type="match status" value="1"/>
</dbReference>
<comment type="caution">
    <text evidence="6">The sequence shown here is derived from an EMBL/GenBank/DDBJ whole genome shotgun (WGS) entry which is preliminary data.</text>
</comment>
<dbReference type="HOGENOM" id="CLU_013985_23_3_9"/>
<name>C8PCP5_9LACO</name>
<dbReference type="InterPro" id="IPR016181">
    <property type="entry name" value="Acyl_CoA_acyltransferase"/>
</dbReference>
<dbReference type="InterPro" id="IPR000182">
    <property type="entry name" value="GNAT_dom"/>
</dbReference>
<evidence type="ECO:0000313" key="6">
    <source>
        <dbReference type="EMBL" id="EEW51703.1"/>
    </source>
</evidence>
<keyword evidence="7" id="KW-1185">Reference proteome</keyword>
<keyword evidence="3 6" id="KW-0808">Transferase</keyword>
<keyword evidence="2" id="KW-0963">Cytoplasm</keyword>
<dbReference type="EMBL" id="ACLN01000010">
    <property type="protein sequence ID" value="EEW51703.1"/>
    <property type="molecule type" value="Genomic_DNA"/>
</dbReference>
<dbReference type="NCBIfam" id="TIGR01575">
    <property type="entry name" value="rimI"/>
    <property type="match status" value="1"/>
</dbReference>
<dbReference type="PROSITE" id="PS51186">
    <property type="entry name" value="GNAT"/>
    <property type="match status" value="1"/>
</dbReference>
<sequence length="175" mass="20366">MLRKFKSLFCKSDINMTFNPMKVKINGLQYYLRKADSSDIVNILDLQYQLCPRPLCWNIKYLTTEITNPENIYLVLYCRQQLAAVLGLKMSSDEGHIAFIGVKLEYQFQGIGTLLLQQAITLVRNNYIDKITLEVNVKNVHAQRIYRKMGFTPDSIRKNYYATLQEDAINMVLKL</sequence>
<dbReference type="PANTHER" id="PTHR43420:SF44">
    <property type="entry name" value="ACETYLTRANSFERASE YPEA"/>
    <property type="match status" value="1"/>
</dbReference>
<dbReference type="Proteomes" id="UP000004115">
    <property type="component" value="Unassembled WGS sequence"/>
</dbReference>
<evidence type="ECO:0000313" key="7">
    <source>
        <dbReference type="Proteomes" id="UP000004115"/>
    </source>
</evidence>
<dbReference type="Pfam" id="PF00583">
    <property type="entry name" value="Acetyltransf_1"/>
    <property type="match status" value="1"/>
</dbReference>
<dbReference type="EC" id="2.3.1.128" evidence="6"/>
<proteinExistence type="inferred from homology"/>
<protein>
    <submittedName>
        <fullName evidence="6">Ribosomal-protein-alanine acetyltransferase</fullName>
        <ecNumber evidence="6">2.3.1.128</ecNumber>
    </submittedName>
</protein>
<dbReference type="SUPFAM" id="SSF55729">
    <property type="entry name" value="Acyl-CoA N-acyltransferases (Nat)"/>
    <property type="match status" value="1"/>
</dbReference>
<feature type="domain" description="N-acetyltransferase" evidence="5">
    <location>
        <begin position="30"/>
        <end position="175"/>
    </location>
</feature>
<dbReference type="InterPro" id="IPR050680">
    <property type="entry name" value="YpeA/RimI_acetyltransf"/>
</dbReference>
<evidence type="ECO:0000256" key="2">
    <source>
        <dbReference type="ARBA" id="ARBA00022490"/>
    </source>
</evidence>
<gene>
    <name evidence="6" type="primary">rimI</name>
    <name evidence="6" type="ORF">HMPREF0520_0865</name>
</gene>
<dbReference type="CDD" id="cd04301">
    <property type="entry name" value="NAT_SF"/>
    <property type="match status" value="1"/>
</dbReference>
<organism evidence="6 7">
    <name type="scientific">Lactobacillus iners DSM 13335</name>
    <dbReference type="NCBI Taxonomy" id="525328"/>
    <lineage>
        <taxon>Bacteria</taxon>
        <taxon>Bacillati</taxon>
        <taxon>Bacillota</taxon>
        <taxon>Bacilli</taxon>
        <taxon>Lactobacillales</taxon>
        <taxon>Lactobacillaceae</taxon>
        <taxon>Lactobacillus</taxon>
    </lineage>
</organism>
<keyword evidence="4 6" id="KW-0012">Acyltransferase</keyword>
<comment type="similarity">
    <text evidence="1">Belongs to the acetyltransferase family. RimI subfamily.</text>
</comment>
<evidence type="ECO:0000256" key="4">
    <source>
        <dbReference type="ARBA" id="ARBA00023315"/>
    </source>
</evidence>